<evidence type="ECO:0000313" key="5">
    <source>
        <dbReference type="EMBL" id="MBK0332594.1"/>
    </source>
</evidence>
<keyword evidence="6" id="KW-1185">Reference proteome</keyword>
<evidence type="ECO:0000313" key="6">
    <source>
        <dbReference type="Proteomes" id="UP000612352"/>
    </source>
</evidence>
<dbReference type="PROSITE" id="PS50949">
    <property type="entry name" value="HTH_GNTR"/>
    <property type="match status" value="1"/>
</dbReference>
<keyword evidence="2" id="KW-0238">DNA-binding</keyword>
<dbReference type="Pfam" id="PF07729">
    <property type="entry name" value="FCD"/>
    <property type="match status" value="1"/>
</dbReference>
<dbReference type="Pfam" id="PF00392">
    <property type="entry name" value="GntR"/>
    <property type="match status" value="1"/>
</dbReference>
<accession>A0ABS1BDB3</accession>
<evidence type="ECO:0000256" key="2">
    <source>
        <dbReference type="ARBA" id="ARBA00023125"/>
    </source>
</evidence>
<protein>
    <submittedName>
        <fullName evidence="5">FadR family transcriptional regulator</fullName>
    </submittedName>
</protein>
<dbReference type="Gene3D" id="1.10.10.10">
    <property type="entry name" value="Winged helix-like DNA-binding domain superfamily/Winged helix DNA-binding domain"/>
    <property type="match status" value="1"/>
</dbReference>
<evidence type="ECO:0000259" key="4">
    <source>
        <dbReference type="PROSITE" id="PS50949"/>
    </source>
</evidence>
<dbReference type="SUPFAM" id="SSF48008">
    <property type="entry name" value="GntR ligand-binding domain-like"/>
    <property type="match status" value="1"/>
</dbReference>
<reference evidence="5 6" key="1">
    <citation type="submission" date="2020-12" db="EMBL/GenBank/DDBJ databases">
        <title>Brachybacterium sp. MASK1Z-5, whole genome shotgun sequence.</title>
        <authorList>
            <person name="Tuo L."/>
        </authorList>
    </citation>
    <scope>NUCLEOTIDE SEQUENCE [LARGE SCALE GENOMIC DNA]</scope>
    <source>
        <strain evidence="5 6">MASK1Z-5</strain>
    </source>
</reference>
<dbReference type="PRINTS" id="PR00035">
    <property type="entry name" value="HTHGNTR"/>
</dbReference>
<dbReference type="InterPro" id="IPR011711">
    <property type="entry name" value="GntR_C"/>
</dbReference>
<evidence type="ECO:0000256" key="3">
    <source>
        <dbReference type="ARBA" id="ARBA00023163"/>
    </source>
</evidence>
<dbReference type="InterPro" id="IPR000524">
    <property type="entry name" value="Tscrpt_reg_HTH_GntR"/>
</dbReference>
<comment type="caution">
    <text evidence="5">The sequence shown here is derived from an EMBL/GenBank/DDBJ whole genome shotgun (WGS) entry which is preliminary data.</text>
</comment>
<gene>
    <name evidence="5" type="ORF">I8D64_14430</name>
</gene>
<name>A0ABS1BDB3_9MICO</name>
<dbReference type="Proteomes" id="UP000612352">
    <property type="component" value="Unassembled WGS sequence"/>
</dbReference>
<keyword evidence="1" id="KW-0805">Transcription regulation</keyword>
<dbReference type="SMART" id="SM00345">
    <property type="entry name" value="HTH_GNTR"/>
    <property type="match status" value="1"/>
</dbReference>
<dbReference type="CDD" id="cd07377">
    <property type="entry name" value="WHTH_GntR"/>
    <property type="match status" value="1"/>
</dbReference>
<keyword evidence="3" id="KW-0804">Transcription</keyword>
<organism evidence="5 6">
    <name type="scientific">Brachybacterium halotolerans</name>
    <dbReference type="NCBI Taxonomy" id="2795215"/>
    <lineage>
        <taxon>Bacteria</taxon>
        <taxon>Bacillati</taxon>
        <taxon>Actinomycetota</taxon>
        <taxon>Actinomycetes</taxon>
        <taxon>Micrococcales</taxon>
        <taxon>Dermabacteraceae</taxon>
        <taxon>Brachybacterium</taxon>
    </lineage>
</organism>
<dbReference type="SUPFAM" id="SSF46785">
    <property type="entry name" value="Winged helix' DNA-binding domain"/>
    <property type="match status" value="1"/>
</dbReference>
<dbReference type="InterPro" id="IPR036388">
    <property type="entry name" value="WH-like_DNA-bd_sf"/>
</dbReference>
<sequence length="241" mass="26174">MASAVSDKAISAIKQMVVDGQLMPGDRLPTEKELAETIGVSRNSLREAVKALSVIRVLDVRQGDGTYVTALEPEQLLESLSFVLDLHQDSSHLEILELRRLMEPIAVEQAAPHLTDEDFARLDEMLAQLNADSGIEALVASDIAFHRLINHRCPNAYLSTLLDSLASSTSRARVWRGLTDSEAVERTLAEHSRILEALRAGRADLARAYATSHVAGVESWLIRQGMPEDAAAEGTDPATGA</sequence>
<dbReference type="PANTHER" id="PTHR43537">
    <property type="entry name" value="TRANSCRIPTIONAL REGULATOR, GNTR FAMILY"/>
    <property type="match status" value="1"/>
</dbReference>
<dbReference type="InterPro" id="IPR036390">
    <property type="entry name" value="WH_DNA-bd_sf"/>
</dbReference>
<evidence type="ECO:0000256" key="1">
    <source>
        <dbReference type="ARBA" id="ARBA00023015"/>
    </source>
</evidence>
<dbReference type="InterPro" id="IPR008920">
    <property type="entry name" value="TF_FadR/GntR_C"/>
</dbReference>
<dbReference type="RefSeq" id="WP_200503497.1">
    <property type="nucleotide sequence ID" value="NZ_JAEDAJ010000011.1"/>
</dbReference>
<dbReference type="SMART" id="SM00895">
    <property type="entry name" value="FCD"/>
    <property type="match status" value="1"/>
</dbReference>
<dbReference type="EMBL" id="JAEDAJ010000011">
    <property type="protein sequence ID" value="MBK0332594.1"/>
    <property type="molecule type" value="Genomic_DNA"/>
</dbReference>
<feature type="domain" description="HTH gntR-type" evidence="4">
    <location>
        <begin position="3"/>
        <end position="71"/>
    </location>
</feature>
<dbReference type="PANTHER" id="PTHR43537:SF5">
    <property type="entry name" value="UXU OPERON TRANSCRIPTIONAL REGULATOR"/>
    <property type="match status" value="1"/>
</dbReference>
<dbReference type="Gene3D" id="1.20.120.530">
    <property type="entry name" value="GntR ligand-binding domain-like"/>
    <property type="match status" value="1"/>
</dbReference>
<proteinExistence type="predicted"/>